<dbReference type="EMBL" id="KV425941">
    <property type="protein sequence ID" value="KZV96574.1"/>
    <property type="molecule type" value="Genomic_DNA"/>
</dbReference>
<organism evidence="2 3">
    <name type="scientific">Exidia glandulosa HHB12029</name>
    <dbReference type="NCBI Taxonomy" id="1314781"/>
    <lineage>
        <taxon>Eukaryota</taxon>
        <taxon>Fungi</taxon>
        <taxon>Dikarya</taxon>
        <taxon>Basidiomycota</taxon>
        <taxon>Agaricomycotina</taxon>
        <taxon>Agaricomycetes</taxon>
        <taxon>Auriculariales</taxon>
        <taxon>Exidiaceae</taxon>
        <taxon>Exidia</taxon>
    </lineage>
</organism>
<dbReference type="SUPFAM" id="SSF81383">
    <property type="entry name" value="F-box domain"/>
    <property type="match status" value="1"/>
</dbReference>
<dbReference type="AlphaFoldDB" id="A0A165KMG4"/>
<keyword evidence="3" id="KW-1185">Reference proteome</keyword>
<protein>
    <recommendedName>
        <fullName evidence="1">F-box domain-containing protein</fullName>
    </recommendedName>
</protein>
<gene>
    <name evidence="2" type="ORF">EXIGLDRAFT_765238</name>
</gene>
<dbReference type="InterPro" id="IPR036047">
    <property type="entry name" value="F-box-like_dom_sf"/>
</dbReference>
<name>A0A165KMG4_EXIGL</name>
<feature type="domain" description="F-box" evidence="1">
    <location>
        <begin position="183"/>
        <end position="228"/>
    </location>
</feature>
<dbReference type="PROSITE" id="PS50181">
    <property type="entry name" value="FBOX"/>
    <property type="match status" value="1"/>
</dbReference>
<dbReference type="InterPro" id="IPR001810">
    <property type="entry name" value="F-box_dom"/>
</dbReference>
<evidence type="ECO:0000259" key="1">
    <source>
        <dbReference type="PROSITE" id="PS50181"/>
    </source>
</evidence>
<evidence type="ECO:0000313" key="2">
    <source>
        <dbReference type="EMBL" id="KZV96574.1"/>
    </source>
</evidence>
<proteinExistence type="predicted"/>
<accession>A0A165KMG4</accession>
<sequence>MATTTSFRLRRVYDHAPTMQGSPATTAADYEKLPSVFEVLSLTSPCDGWSDEEDSVEWSEADEGEIVDYTEATLEQPRAGVVFTAQSSLQLGLLTSVDGSAATSASDQDQLPSIFDFLRISSPPTADFDEPRGDECELDECPSRGIVDAHAESPERLHADLSVTLPSSHRVDSVLDVDGVARSSHCRGLPNELFYDIVDHLPRRAIIPVAQVCRGFRDYVYGTFWDSVTMINPPPQQATALQTKRRAQRLNAWADYFPDMMRVAYSNVAMLEEVLGRSGTRPLTVNIALINDQADYHDDEFLWNIYCSLSALSVANRIAHVRVLYQDPTEVDELGLLTGASIFSGIQSLSIVQRYDVPGAAFIEDPDLTSPRTSLWRGVQHNVLPALTSLEMFLYGERDMDGVLKACPVLTDIHLHVEHLNAAPDWHNTLALPAQRLLRVRISGVSLATRFKKTLLRAFPLDQQRSMLRIDCRHVGDLWPQLARCFEGGVFPQMTDFVHVVDESAGRHVLTGTNVHGHQRVLTVPIAPGNESKAWRKFYRRLRRVFWRRTESNGTSDVQEAINLVIPRSYRCRPRV</sequence>
<dbReference type="Pfam" id="PF12937">
    <property type="entry name" value="F-box-like"/>
    <property type="match status" value="1"/>
</dbReference>
<reference evidence="2 3" key="1">
    <citation type="journal article" date="2016" name="Mol. Biol. Evol.">
        <title>Comparative Genomics of Early-Diverging Mushroom-Forming Fungi Provides Insights into the Origins of Lignocellulose Decay Capabilities.</title>
        <authorList>
            <person name="Nagy L.G."/>
            <person name="Riley R."/>
            <person name="Tritt A."/>
            <person name="Adam C."/>
            <person name="Daum C."/>
            <person name="Floudas D."/>
            <person name="Sun H."/>
            <person name="Yadav J.S."/>
            <person name="Pangilinan J."/>
            <person name="Larsson K.H."/>
            <person name="Matsuura K."/>
            <person name="Barry K."/>
            <person name="Labutti K."/>
            <person name="Kuo R."/>
            <person name="Ohm R.A."/>
            <person name="Bhattacharya S.S."/>
            <person name="Shirouzu T."/>
            <person name="Yoshinaga Y."/>
            <person name="Martin F.M."/>
            <person name="Grigoriev I.V."/>
            <person name="Hibbett D.S."/>
        </authorList>
    </citation>
    <scope>NUCLEOTIDE SEQUENCE [LARGE SCALE GENOMIC DNA]</scope>
    <source>
        <strain evidence="2 3">HHB12029</strain>
    </source>
</reference>
<dbReference type="Proteomes" id="UP000077266">
    <property type="component" value="Unassembled WGS sequence"/>
</dbReference>
<dbReference type="InParanoid" id="A0A165KMG4"/>
<evidence type="ECO:0000313" key="3">
    <source>
        <dbReference type="Proteomes" id="UP000077266"/>
    </source>
</evidence>